<dbReference type="Gramene" id="Vigun06g125800.1.v1.2">
    <property type="protein sequence ID" value="Vigun06g125800.1.v1.2"/>
    <property type="gene ID" value="Vigun06g125800.v1.2"/>
</dbReference>
<gene>
    <name evidence="1" type="ORF">DEO72_LG1g1140</name>
</gene>
<proteinExistence type="predicted"/>
<evidence type="ECO:0000313" key="1">
    <source>
        <dbReference type="EMBL" id="QCD77515.1"/>
    </source>
</evidence>
<protein>
    <submittedName>
        <fullName evidence="1">Uncharacterized protein</fullName>
    </submittedName>
</protein>
<dbReference type="EMBL" id="CP039345">
    <property type="protein sequence ID" value="QCD77515.1"/>
    <property type="molecule type" value="Genomic_DNA"/>
</dbReference>
<dbReference type="AlphaFoldDB" id="A0A4D6KLN3"/>
<dbReference type="PANTHER" id="PTHR34371:SF2">
    <property type="entry name" value="DUF688 FAMILY PROTEIN"/>
    <property type="match status" value="1"/>
</dbReference>
<dbReference type="OrthoDB" id="1934555at2759"/>
<sequence length="209" mass="22807">MGFEGENESESEEQKKIGRLALFSIPRMASPERSGMATPPLHTSAAVPFRWEEQPGKPRPCSALIPFSNPADILPKSLELPPRLLIPSPYVTSNTFRSPSFTIAASNCYGSDTKVLGAMVLSKAGDFKDSLWFGSWKKKPFKLRKREVTGASHVFPSSSSSSTDFKDTETISSIKRSGVWTSICEGLKLVVPRRSKKVKKDGCGGGLKP</sequence>
<accession>A0A4D6KLN3</accession>
<dbReference type="PANTHER" id="PTHR34371">
    <property type="entry name" value="OS01G0551000 PROTEIN"/>
    <property type="match status" value="1"/>
</dbReference>
<name>A0A4D6KLN3_VIGUN</name>
<dbReference type="Proteomes" id="UP000501690">
    <property type="component" value="Linkage Group LG1"/>
</dbReference>
<organism evidence="1 2">
    <name type="scientific">Vigna unguiculata</name>
    <name type="common">Cowpea</name>
    <dbReference type="NCBI Taxonomy" id="3917"/>
    <lineage>
        <taxon>Eukaryota</taxon>
        <taxon>Viridiplantae</taxon>
        <taxon>Streptophyta</taxon>
        <taxon>Embryophyta</taxon>
        <taxon>Tracheophyta</taxon>
        <taxon>Spermatophyta</taxon>
        <taxon>Magnoliopsida</taxon>
        <taxon>eudicotyledons</taxon>
        <taxon>Gunneridae</taxon>
        <taxon>Pentapetalae</taxon>
        <taxon>rosids</taxon>
        <taxon>fabids</taxon>
        <taxon>Fabales</taxon>
        <taxon>Fabaceae</taxon>
        <taxon>Papilionoideae</taxon>
        <taxon>50 kb inversion clade</taxon>
        <taxon>NPAAA clade</taxon>
        <taxon>indigoferoid/millettioid clade</taxon>
        <taxon>Phaseoleae</taxon>
        <taxon>Vigna</taxon>
    </lineage>
</organism>
<evidence type="ECO:0000313" key="2">
    <source>
        <dbReference type="Proteomes" id="UP000501690"/>
    </source>
</evidence>
<reference evidence="1 2" key="1">
    <citation type="submission" date="2019-04" db="EMBL/GenBank/DDBJ databases">
        <title>An improved genome assembly and genetic linkage map for asparagus bean, Vigna unguiculata ssp. sesquipedialis.</title>
        <authorList>
            <person name="Xia Q."/>
            <person name="Zhang R."/>
            <person name="Dong Y."/>
        </authorList>
    </citation>
    <scope>NUCLEOTIDE SEQUENCE [LARGE SCALE GENOMIC DNA]</scope>
    <source>
        <tissue evidence="1">Leaf</tissue>
    </source>
</reference>
<keyword evidence="2" id="KW-1185">Reference proteome</keyword>